<dbReference type="Proteomes" id="UP000198639">
    <property type="component" value="Unassembled WGS sequence"/>
</dbReference>
<dbReference type="Gene3D" id="3.40.50.2000">
    <property type="entry name" value="Glycogen Phosphorylase B"/>
    <property type="match status" value="2"/>
</dbReference>
<proteinExistence type="predicted"/>
<evidence type="ECO:0000259" key="1">
    <source>
        <dbReference type="Pfam" id="PF00534"/>
    </source>
</evidence>
<dbReference type="GO" id="GO:0016757">
    <property type="term" value="F:glycosyltransferase activity"/>
    <property type="evidence" value="ECO:0007669"/>
    <property type="project" value="InterPro"/>
</dbReference>
<dbReference type="PANTHER" id="PTHR46401">
    <property type="entry name" value="GLYCOSYLTRANSFERASE WBBK-RELATED"/>
    <property type="match status" value="1"/>
</dbReference>
<dbReference type="CDD" id="cd03801">
    <property type="entry name" value="GT4_PimA-like"/>
    <property type="match status" value="1"/>
</dbReference>
<dbReference type="CDD" id="cd03809">
    <property type="entry name" value="GT4_MtfB-like"/>
    <property type="match status" value="1"/>
</dbReference>
<accession>A0A1I1VRF7</accession>
<dbReference type="SUPFAM" id="SSF53756">
    <property type="entry name" value="UDP-Glycosyltransferase/glycogen phosphorylase"/>
    <property type="match status" value="2"/>
</dbReference>
<dbReference type="Pfam" id="PF00534">
    <property type="entry name" value="Glycos_transf_1"/>
    <property type="match status" value="1"/>
</dbReference>
<keyword evidence="2" id="KW-0808">Transferase</keyword>
<dbReference type="GO" id="GO:0009103">
    <property type="term" value="P:lipopolysaccharide biosynthetic process"/>
    <property type="evidence" value="ECO:0007669"/>
    <property type="project" value="TreeGrafter"/>
</dbReference>
<evidence type="ECO:0000313" key="3">
    <source>
        <dbReference type="Proteomes" id="UP000198639"/>
    </source>
</evidence>
<dbReference type="AlphaFoldDB" id="A0A1I1VRF7"/>
<dbReference type="EMBL" id="FOLD01000041">
    <property type="protein sequence ID" value="SFD85531.1"/>
    <property type="molecule type" value="Genomic_DNA"/>
</dbReference>
<evidence type="ECO:0000313" key="2">
    <source>
        <dbReference type="EMBL" id="SFD85531.1"/>
    </source>
</evidence>
<organism evidence="2 3">
    <name type="scientific">Massilia yuzhufengensis</name>
    <dbReference type="NCBI Taxonomy" id="1164594"/>
    <lineage>
        <taxon>Bacteria</taxon>
        <taxon>Pseudomonadati</taxon>
        <taxon>Pseudomonadota</taxon>
        <taxon>Betaproteobacteria</taxon>
        <taxon>Burkholderiales</taxon>
        <taxon>Oxalobacteraceae</taxon>
        <taxon>Telluria group</taxon>
        <taxon>Massilia</taxon>
    </lineage>
</organism>
<dbReference type="OrthoDB" id="433681at2"/>
<dbReference type="PANTHER" id="PTHR46401:SF9">
    <property type="entry name" value="MANNOSYLTRANSFERASE A"/>
    <property type="match status" value="1"/>
</dbReference>
<keyword evidence="3" id="KW-1185">Reference proteome</keyword>
<name>A0A1I1VRF7_9BURK</name>
<protein>
    <submittedName>
        <fullName evidence="2">Glycosyltransferase involved in cell wall bisynthesis</fullName>
    </submittedName>
</protein>
<dbReference type="STRING" id="1164594.SAMN05216204_14123"/>
<reference evidence="3" key="1">
    <citation type="submission" date="2016-10" db="EMBL/GenBank/DDBJ databases">
        <authorList>
            <person name="Varghese N."/>
            <person name="Submissions S."/>
        </authorList>
    </citation>
    <scope>NUCLEOTIDE SEQUENCE [LARGE SCALE GENOMIC DNA]</scope>
    <source>
        <strain evidence="3">CGMCC 1.12041</strain>
    </source>
</reference>
<dbReference type="RefSeq" id="WP_091876953.1">
    <property type="nucleotide sequence ID" value="NZ_FOLD01000041.1"/>
</dbReference>
<feature type="domain" description="Glycosyl transferase family 1" evidence="1">
    <location>
        <begin position="775"/>
        <end position="920"/>
    </location>
</feature>
<dbReference type="InterPro" id="IPR001296">
    <property type="entry name" value="Glyco_trans_1"/>
</dbReference>
<gene>
    <name evidence="2" type="ORF">SAMN05216204_14123</name>
</gene>
<sequence>MRIVIDFLHAQDGIAPAALTLVQSLARQCGPRELWIAAPLANANLLLELRLAFGQHVRAFDLTGNDHLQPALREQALASLVPDVVLVPGAAGKNTATLPFPLLQRDPQGLDAAALLAELDATAAERVVPPQSARPKLAYVSPLPPVKSGIADYSAELVPELAKYYDIELVVGQDSVNDARLEGFPLRSADWLRAHAHGFERVLYHVGNSHAHQHMFDLIREVPGIVVLHDFYFSGVLDNLEREGYLPQAFVKALYESHGYTGLLSHRKEGRNPSIWKYPLNKGVLDNAAGVIVHADFSKQLATEWYGPGAADGWQTIPLLRGRPEDSSTPRARAAARTRLGLDGDAFLVTTFGMLGRTKLNEELLDAFLASPLARDARCRLVFVGENDPGLYGAGLLRKIAASDAAGRIRIAGFVDAATYADYLAASDCAVQLRASTRGETSASVLDCLLYGIPTIVNAHGSTASISAELLLKLPDAFTTQELADALARLRGDAGLRAGLSQRALAHMASQHAPAHVGKLYFDAIEGYARRGPLAAYRKVVRAAAPQCPDAQMPALASAIAFNRKPTAPRQLLVDVSAVVQSDLKTGIQRVVRSILLAMIADPPPGYRIEPVYSHGANRSYQYARHFGLNMVGETTLALEDAPVDLRPGDIFFGLDLFTNGTSQNEDLLASMRDRGVGIYFVVFDILPMLRPDVFPFGTEQYFGDFLRTVHKVSDGVLCISRAVADELAAWIEGQGLSRRAPLKLGHFHLGADIDASAPSFGLPPDADHVLAALKQRPSFIMVGTVEPRKGHTQSLAAFELLWERGEDVNLVVVGKQGWMMEKLCERMAAHPEKSKRLFWLNGISDEMLLKLYAGSAALLSPSEGEGFGLPLIESAQHGIPIIARSLPVFREVAGEHAYYFDGLAPGDLADAVSNWLALQRDGRAPQSTGMPWLTWDEAAQQVLDGLVRQQWYRVLPGTAPTRGEGDAGAP</sequence>